<feature type="transmembrane region" description="Helical" evidence="2">
    <location>
        <begin position="108"/>
        <end position="130"/>
    </location>
</feature>
<feature type="transmembrane region" description="Helical" evidence="2">
    <location>
        <begin position="40"/>
        <end position="57"/>
    </location>
</feature>
<name>A0ABN6FE92_SINCY</name>
<evidence type="ECO:0000256" key="1">
    <source>
        <dbReference type="SAM" id="MobiDB-lite"/>
    </source>
</evidence>
<keyword evidence="4" id="KW-1185">Reference proteome</keyword>
<keyword evidence="2" id="KW-1133">Transmembrane helix</keyword>
<dbReference type="RefSeq" id="WP_229231615.1">
    <property type="nucleotide sequence ID" value="NZ_AP024525.1"/>
</dbReference>
<feature type="region of interest" description="Disordered" evidence="1">
    <location>
        <begin position="131"/>
        <end position="179"/>
    </location>
</feature>
<accession>A0ABN6FE92</accession>
<feature type="transmembrane region" description="Helical" evidence="2">
    <location>
        <begin position="64"/>
        <end position="88"/>
    </location>
</feature>
<protein>
    <submittedName>
        <fullName evidence="3">Uncharacterized protein</fullName>
    </submittedName>
</protein>
<proteinExistence type="predicted"/>
<organism evidence="3 4">
    <name type="scientific">Sinomonas cyclohexanicum</name>
    <name type="common">Corynebacterium cyclohexanicum</name>
    <dbReference type="NCBI Taxonomy" id="322009"/>
    <lineage>
        <taxon>Bacteria</taxon>
        <taxon>Bacillati</taxon>
        <taxon>Actinomycetota</taxon>
        <taxon>Actinomycetes</taxon>
        <taxon>Micrococcales</taxon>
        <taxon>Micrococcaceae</taxon>
        <taxon>Sinomonas</taxon>
    </lineage>
</organism>
<keyword evidence="2" id="KW-0812">Transmembrane</keyword>
<keyword evidence="2" id="KW-0472">Membrane</keyword>
<evidence type="ECO:0000256" key="2">
    <source>
        <dbReference type="SAM" id="Phobius"/>
    </source>
</evidence>
<sequence length="205" mass="21019">MASRFLPLRRSAQATLWAAGAAAVLSVVAAATLDGGTATLALIAAGGFVACALYAVLGMSRYVVAAIACVSSALAIGAALAFLRMLGLAWDQDPNSVTTVSSQDADPYFFGAVAATGFTLAVLLVGAAWPQPRRTPPRRRPTAGSTVVRPRRAPSSVPKKPGTARKPGPARKPVPAARYAQITVRRVPVGARLGVSASSRGARRS</sequence>
<reference evidence="3 4" key="1">
    <citation type="journal article" date="2021" name="J. Biosci. Bioeng.">
        <title>Identification and characterization of a chc gene cluster responsible for the aromatization pathway of cyclohexanecarboxylate degradation in Sinomonas cyclohexanicum ATCC 51369.</title>
        <authorList>
            <person name="Yamamoto T."/>
            <person name="Hasegawa Y."/>
            <person name="Lau P.C.K."/>
            <person name="Iwaki H."/>
        </authorList>
    </citation>
    <scope>NUCLEOTIDE SEQUENCE [LARGE SCALE GENOMIC DNA]</scope>
    <source>
        <strain evidence="3 4">ATCC 51369</strain>
    </source>
</reference>
<dbReference type="Proteomes" id="UP001319861">
    <property type="component" value="Chromosome"/>
</dbReference>
<evidence type="ECO:0000313" key="3">
    <source>
        <dbReference type="EMBL" id="BCT74855.1"/>
    </source>
</evidence>
<gene>
    <name evidence="3" type="ORF">SCMU_06970</name>
</gene>
<evidence type="ECO:0000313" key="4">
    <source>
        <dbReference type="Proteomes" id="UP001319861"/>
    </source>
</evidence>
<dbReference type="EMBL" id="AP024525">
    <property type="protein sequence ID" value="BCT74855.1"/>
    <property type="molecule type" value="Genomic_DNA"/>
</dbReference>